<dbReference type="AlphaFoldDB" id="A0A7J7N7K9"/>
<organism evidence="1 2">
    <name type="scientific">Kingdonia uniflora</name>
    <dbReference type="NCBI Taxonomy" id="39325"/>
    <lineage>
        <taxon>Eukaryota</taxon>
        <taxon>Viridiplantae</taxon>
        <taxon>Streptophyta</taxon>
        <taxon>Embryophyta</taxon>
        <taxon>Tracheophyta</taxon>
        <taxon>Spermatophyta</taxon>
        <taxon>Magnoliopsida</taxon>
        <taxon>Ranunculales</taxon>
        <taxon>Circaeasteraceae</taxon>
        <taxon>Kingdonia</taxon>
    </lineage>
</organism>
<reference evidence="1 2" key="1">
    <citation type="journal article" date="2020" name="IScience">
        <title>Genome Sequencing of the Endangered Kingdonia uniflora (Circaeasteraceae, Ranunculales) Reveals Potential Mechanisms of Evolutionary Specialization.</title>
        <authorList>
            <person name="Sun Y."/>
            <person name="Deng T."/>
            <person name="Zhang A."/>
            <person name="Moore M.J."/>
            <person name="Landis J.B."/>
            <person name="Lin N."/>
            <person name="Zhang H."/>
            <person name="Zhang X."/>
            <person name="Huang J."/>
            <person name="Zhang X."/>
            <person name="Sun H."/>
            <person name="Wang H."/>
        </authorList>
    </citation>
    <scope>NUCLEOTIDE SEQUENCE [LARGE SCALE GENOMIC DNA]</scope>
    <source>
        <strain evidence="1">TB1705</strain>
        <tissue evidence="1">Leaf</tissue>
    </source>
</reference>
<comment type="caution">
    <text evidence="1">The sequence shown here is derived from an EMBL/GenBank/DDBJ whole genome shotgun (WGS) entry which is preliminary data.</text>
</comment>
<gene>
    <name evidence="1" type="ORF">GIB67_013816</name>
</gene>
<protein>
    <submittedName>
        <fullName evidence="1">Uncharacterized protein</fullName>
    </submittedName>
</protein>
<accession>A0A7J7N7K9</accession>
<dbReference type="EMBL" id="JACGCM010001000">
    <property type="protein sequence ID" value="KAF6163117.1"/>
    <property type="molecule type" value="Genomic_DNA"/>
</dbReference>
<evidence type="ECO:0000313" key="1">
    <source>
        <dbReference type="EMBL" id="KAF6163117.1"/>
    </source>
</evidence>
<dbReference type="OrthoDB" id="10251508at2759"/>
<sequence>MEDDGDMAEMYLTEKKEAMEPYSSIDQYFQSIASWSGVMLKSVPVSPVDSFTGANKLAKNFSNLMMSSRHGSSTLS</sequence>
<name>A0A7J7N7K9_9MAGN</name>
<proteinExistence type="predicted"/>
<keyword evidence="2" id="KW-1185">Reference proteome</keyword>
<dbReference type="Proteomes" id="UP000541444">
    <property type="component" value="Unassembled WGS sequence"/>
</dbReference>
<evidence type="ECO:0000313" key="2">
    <source>
        <dbReference type="Proteomes" id="UP000541444"/>
    </source>
</evidence>